<dbReference type="EMBL" id="JAPXFL010000003">
    <property type="protein sequence ID" value="KAK9509653.1"/>
    <property type="molecule type" value="Genomic_DNA"/>
</dbReference>
<evidence type="ECO:0000256" key="1">
    <source>
        <dbReference type="ARBA" id="ARBA00004604"/>
    </source>
</evidence>
<dbReference type="InterPro" id="IPR005612">
    <property type="entry name" value="CCAAT-binding_factor"/>
</dbReference>
<feature type="coiled-coil region" evidence="6">
    <location>
        <begin position="443"/>
        <end position="482"/>
    </location>
</feature>
<gene>
    <name evidence="10" type="ORF">O3M35_006918</name>
</gene>
<evidence type="ECO:0000256" key="7">
    <source>
        <dbReference type="SAM" id="MobiDB-lite"/>
    </source>
</evidence>
<keyword evidence="3 6" id="KW-0175">Coiled coil</keyword>
<keyword evidence="4" id="KW-0539">Nucleus</keyword>
<organism evidence="10 11">
    <name type="scientific">Rhynocoris fuscipes</name>
    <dbReference type="NCBI Taxonomy" id="488301"/>
    <lineage>
        <taxon>Eukaryota</taxon>
        <taxon>Metazoa</taxon>
        <taxon>Ecdysozoa</taxon>
        <taxon>Arthropoda</taxon>
        <taxon>Hexapoda</taxon>
        <taxon>Insecta</taxon>
        <taxon>Pterygota</taxon>
        <taxon>Neoptera</taxon>
        <taxon>Paraneoptera</taxon>
        <taxon>Hemiptera</taxon>
        <taxon>Heteroptera</taxon>
        <taxon>Panheteroptera</taxon>
        <taxon>Cimicomorpha</taxon>
        <taxon>Reduviidae</taxon>
        <taxon>Harpactorinae</taxon>
        <taxon>Harpactorini</taxon>
        <taxon>Rhynocoris</taxon>
    </lineage>
</organism>
<evidence type="ECO:0000256" key="2">
    <source>
        <dbReference type="ARBA" id="ARBA00007797"/>
    </source>
</evidence>
<evidence type="ECO:0000259" key="9">
    <source>
        <dbReference type="Pfam" id="PF07540"/>
    </source>
</evidence>
<name>A0AAW1DFH2_9HEMI</name>
<protein>
    <recommendedName>
        <fullName evidence="5">Nucleolar complex protein 3 homolog</fullName>
        <shortName evidence="5">NOC3 protein homolog</shortName>
    </recommendedName>
</protein>
<feature type="domain" description="Nucleolar complex-associated protein 3 N-terminal" evidence="9">
    <location>
        <begin position="208"/>
        <end position="299"/>
    </location>
</feature>
<dbReference type="InterPro" id="IPR016903">
    <property type="entry name" value="Nucleolar_cplx-assoc_3"/>
</dbReference>
<feature type="region of interest" description="Disordered" evidence="7">
    <location>
        <begin position="97"/>
        <end position="117"/>
    </location>
</feature>
<feature type="region of interest" description="Disordered" evidence="7">
    <location>
        <begin position="149"/>
        <end position="187"/>
    </location>
</feature>
<dbReference type="SUPFAM" id="SSF48371">
    <property type="entry name" value="ARM repeat"/>
    <property type="match status" value="1"/>
</dbReference>
<dbReference type="GO" id="GO:0005730">
    <property type="term" value="C:nucleolus"/>
    <property type="evidence" value="ECO:0007669"/>
    <property type="project" value="UniProtKB-SubCell"/>
</dbReference>
<comment type="caution">
    <text evidence="10">The sequence shown here is derived from an EMBL/GenBank/DDBJ whole genome shotgun (WGS) entry which is preliminary data.</text>
</comment>
<sequence length="790" mass="91379">MGKAKTSRVKKINKQSTKLRRQGKLKLKRNKKTVVKSKYVAPPKPYHDEEEEVESDHGESLLEMMDPDDLEFIKSSIEKGSYSLLSGSNFKNERKLLKRKAAKEEDDEQQIEDEYEKRYNEDEPKKKVRYLLPIKTKDGVIKRTIEEEEVKSEDEIKEEPEDVGNDESVENDEDDFSGPVNQEKRDLTKPVSVAEMLAWREQTIAGYKYRIGILASNLLENTQEKVLNISRLLEIYDEWHPELQLTLKKLVALSLLEVFKDILPSYQIKHQDDPNVKLKKVTRELQNFEKSLLKGYRGYLTRLEKLASKLFKKKGDTRIRTKQDIAFGELGIKCLCELLITHPYFNYNKNIVRLLTPYLNSNYSTVRQHVYNSFRKTFISDKKGEITLEIVRRINDLVKKKQHAVRAEVIEVLSSLRIQDINLDKIKEDELKEKKLLEHKSRLINLSKKEKKRQKRIAEVEKELLETKAEENKKARETLLTEVTKVVFTIYFRILKSAPSSGLLSAALQGLAKFAHCINLEYFEDLVKVLDNLMNDGNLKTKEQLNCILTVFKILSGQGEAICIDPNKFYGHLYANMFNVDLGKSRVNCELLLECLEQVIIGRRKKLSQCRTFAFVKRLAMIALHQDHHMALACLTIIKQLLQLNRSVNAMLDVDTSIGQGVYLPELQDPEYCNASRTALYELNLLQRHYHPTVRQMAEYIAHDVPTTGRCSIPPEISKLTSSEIYSHFDPSEVIFRPSVPPPNNKETFIKFTGIADKELSQHCNDILHSDISVDFSILFNETVRNNSID</sequence>
<dbReference type="InterPro" id="IPR016024">
    <property type="entry name" value="ARM-type_fold"/>
</dbReference>
<feature type="compositionally biased region" description="Basic residues" evidence="7">
    <location>
        <begin position="1"/>
        <end position="35"/>
    </location>
</feature>
<dbReference type="Proteomes" id="UP001461498">
    <property type="component" value="Unassembled WGS sequence"/>
</dbReference>
<dbReference type="PANTHER" id="PTHR14428:SF5">
    <property type="entry name" value="NUCLEOLAR COMPLEX PROTEIN 3 HOMOLOG"/>
    <property type="match status" value="1"/>
</dbReference>
<dbReference type="GO" id="GO:0006270">
    <property type="term" value="P:DNA replication initiation"/>
    <property type="evidence" value="ECO:0007669"/>
    <property type="project" value="TreeGrafter"/>
</dbReference>
<dbReference type="Pfam" id="PF07540">
    <property type="entry name" value="NOC3p"/>
    <property type="match status" value="1"/>
</dbReference>
<evidence type="ECO:0000313" key="10">
    <source>
        <dbReference type="EMBL" id="KAK9509653.1"/>
    </source>
</evidence>
<feature type="compositionally biased region" description="Acidic residues" evidence="7">
    <location>
        <begin position="104"/>
        <end position="114"/>
    </location>
</feature>
<dbReference type="PIRSF" id="PIRSF028977">
    <property type="entry name" value="Nucleolar_complex_p3"/>
    <property type="match status" value="1"/>
</dbReference>
<evidence type="ECO:0000259" key="8">
    <source>
        <dbReference type="Pfam" id="PF03914"/>
    </source>
</evidence>
<evidence type="ECO:0000256" key="3">
    <source>
        <dbReference type="ARBA" id="ARBA00023054"/>
    </source>
</evidence>
<dbReference type="AlphaFoldDB" id="A0AAW1DFH2"/>
<accession>A0AAW1DFH2</accession>
<evidence type="ECO:0000256" key="6">
    <source>
        <dbReference type="SAM" id="Coils"/>
    </source>
</evidence>
<evidence type="ECO:0000256" key="4">
    <source>
        <dbReference type="ARBA" id="ARBA00023242"/>
    </source>
</evidence>
<evidence type="ECO:0000256" key="5">
    <source>
        <dbReference type="PIRNR" id="PIRNR028977"/>
    </source>
</evidence>
<reference evidence="10 11" key="1">
    <citation type="submission" date="2022-12" db="EMBL/GenBank/DDBJ databases">
        <title>Chromosome-level genome assembly of true bugs.</title>
        <authorList>
            <person name="Ma L."/>
            <person name="Li H."/>
        </authorList>
    </citation>
    <scope>NUCLEOTIDE SEQUENCE [LARGE SCALE GENOMIC DNA]</scope>
    <source>
        <strain evidence="10">Lab_2022b</strain>
    </source>
</reference>
<dbReference type="Pfam" id="PF03914">
    <property type="entry name" value="CBF"/>
    <property type="match status" value="1"/>
</dbReference>
<feature type="compositionally biased region" description="Acidic residues" evidence="7">
    <location>
        <begin position="149"/>
        <end position="176"/>
    </location>
</feature>
<feature type="region of interest" description="Disordered" evidence="7">
    <location>
        <begin position="1"/>
        <end position="59"/>
    </location>
</feature>
<dbReference type="InterPro" id="IPR011501">
    <property type="entry name" value="Noc3_N"/>
</dbReference>
<comment type="subcellular location">
    <subcellularLocation>
        <location evidence="1 5">Nucleus</location>
        <location evidence="1 5">Nucleolus</location>
    </subcellularLocation>
</comment>
<proteinExistence type="inferred from homology"/>
<evidence type="ECO:0000313" key="11">
    <source>
        <dbReference type="Proteomes" id="UP001461498"/>
    </source>
</evidence>
<feature type="domain" description="CCAAT-binding factor" evidence="8">
    <location>
        <begin position="545"/>
        <end position="698"/>
    </location>
</feature>
<keyword evidence="11" id="KW-1185">Reference proteome</keyword>
<dbReference type="GO" id="GO:0003682">
    <property type="term" value="F:chromatin binding"/>
    <property type="evidence" value="ECO:0007669"/>
    <property type="project" value="TreeGrafter"/>
</dbReference>
<comment type="similarity">
    <text evidence="2 5">Belongs to the CBF/MAK21 family.</text>
</comment>
<dbReference type="PANTHER" id="PTHR14428">
    <property type="entry name" value="NUCLEOLAR COMPLEX PROTEIN 3"/>
    <property type="match status" value="1"/>
</dbReference>